<comment type="similarity">
    <text evidence="12">Belongs to the reelin family.</text>
</comment>
<keyword evidence="4" id="KW-0272">Extracellular matrix</keyword>
<sequence length="282" mass="31592">MSQLLSGGKPSRKCGIMSSGNHLFFSEDGLRMLVTNDLDLSNARFVQFFLRLGCGKAPPDPRSQPVLLQFSVDGGLTWGLLQEFLFSNSSNQARLVALEIPLRARTSSTRLRWWQPSENGHFFSPWVIDQTLTGGKLSTVCGAVASGAALHFSGGCSRQLVTVDLNLTSAEFIQFYFMYGCMIPPSNRNQGVLLEYSLNGGINWHLLTEIFYDLYTKPGFVNVLLPPAARQEGVRVRWWQPQHDGADHSDWAIDNVLIAGRKKKYVKSCGKKHIEHQFKNLR</sequence>
<dbReference type="Bgee" id="ENSORLG00000026190">
    <property type="expression patterns" value="Expressed in brain and 9 other cell types or tissues"/>
</dbReference>
<keyword evidence="7" id="KW-0378">Hydrolase</keyword>
<evidence type="ECO:0000256" key="4">
    <source>
        <dbReference type="ARBA" id="ARBA00022530"/>
    </source>
</evidence>
<dbReference type="Proteomes" id="UP000001038">
    <property type="component" value="Chromosome 6"/>
</dbReference>
<name>A0A3B3HB00_ORYLA</name>
<dbReference type="InParanoid" id="A0A3B3HB00"/>
<evidence type="ECO:0000256" key="8">
    <source>
        <dbReference type="ARBA" id="ARBA00022825"/>
    </source>
</evidence>
<comment type="function">
    <text evidence="15">Extracellular matrix serine protease secreted by pioneer neurons that plays a role in layering of neurons in the cerebral cortex and cerebellum by coordinating cell positioning during neurodevelopment. Regulates microtubule function in neurons and neuronal migration. Binding to the extracellular domains of lipoprotein receptors VLDLR and LRP8/APOER2 induces tyrosine phosphorylation of DAB1 and modulation of TAU phosphorylation. Affects migration of sympathetic preganglionic neurons in the spinal cord, where it seems to act as a barrier to neuronal migration. Enzymatic activity is important for the modulation of cell adhesion.</text>
</comment>
<evidence type="ECO:0000256" key="2">
    <source>
        <dbReference type="ARBA" id="ARBA00022473"/>
    </source>
</evidence>
<dbReference type="SUPFAM" id="SSF50939">
    <property type="entry name" value="Sialidases"/>
    <property type="match status" value="1"/>
</dbReference>
<keyword evidence="9" id="KW-0862">Zinc</keyword>
<evidence type="ECO:0000256" key="11">
    <source>
        <dbReference type="ARBA" id="ARBA00022889"/>
    </source>
</evidence>
<comment type="subcellular location">
    <subcellularLocation>
        <location evidence="1">Secreted</location>
        <location evidence="1">Extracellular space</location>
        <location evidence="1">Extracellular matrix</location>
    </subcellularLocation>
</comment>
<evidence type="ECO:0000256" key="6">
    <source>
        <dbReference type="ARBA" id="ARBA00022723"/>
    </source>
</evidence>
<accession>A0A3B3HB00</accession>
<keyword evidence="8" id="KW-0720">Serine protease</keyword>
<keyword evidence="5" id="KW-0645">Protease</keyword>
<reference evidence="16" key="3">
    <citation type="submission" date="2025-09" db="UniProtKB">
        <authorList>
            <consortium name="Ensembl"/>
        </authorList>
    </citation>
    <scope>IDENTIFICATION</scope>
    <source>
        <strain evidence="16">Hd-rR</strain>
    </source>
</reference>
<evidence type="ECO:0000256" key="15">
    <source>
        <dbReference type="ARBA" id="ARBA00046064"/>
    </source>
</evidence>
<dbReference type="InterPro" id="IPR036278">
    <property type="entry name" value="Sialidase_sf"/>
</dbReference>
<keyword evidence="3" id="KW-0964">Secreted</keyword>
<dbReference type="GO" id="GO:0008236">
    <property type="term" value="F:serine-type peptidase activity"/>
    <property type="evidence" value="ECO:0007669"/>
    <property type="project" value="UniProtKB-KW"/>
</dbReference>
<keyword evidence="11" id="KW-0130">Cell adhesion</keyword>
<dbReference type="InterPro" id="IPR049419">
    <property type="entry name" value="Reelin_subrepeat-B"/>
</dbReference>
<dbReference type="Ensembl" id="ENSORLT00000037312.1">
    <property type="protein sequence ID" value="ENSORLP00000029099.1"/>
    <property type="gene ID" value="ENSORLG00000026190.1"/>
</dbReference>
<evidence type="ECO:0000256" key="5">
    <source>
        <dbReference type="ARBA" id="ARBA00022670"/>
    </source>
</evidence>
<dbReference type="GO" id="GO:0070325">
    <property type="term" value="F:lipoprotein particle receptor binding"/>
    <property type="evidence" value="ECO:0007669"/>
    <property type="project" value="InterPro"/>
</dbReference>
<dbReference type="GO" id="GO:0046872">
    <property type="term" value="F:metal ion binding"/>
    <property type="evidence" value="ECO:0007669"/>
    <property type="project" value="UniProtKB-KW"/>
</dbReference>
<dbReference type="GeneTree" id="ENSGT00580000081623"/>
<protein>
    <recommendedName>
        <fullName evidence="13">Reelin</fullName>
    </recommendedName>
</protein>
<dbReference type="CDD" id="cd10050">
    <property type="entry name" value="Reelin_repeat_6_subrepeat_2"/>
    <property type="match status" value="1"/>
</dbReference>
<evidence type="ECO:0000256" key="13">
    <source>
        <dbReference type="ARBA" id="ARBA00023900"/>
    </source>
</evidence>
<organism evidence="16 17">
    <name type="scientific">Oryzias latipes</name>
    <name type="common">Japanese rice fish</name>
    <name type="synonym">Japanese killifish</name>
    <dbReference type="NCBI Taxonomy" id="8090"/>
    <lineage>
        <taxon>Eukaryota</taxon>
        <taxon>Metazoa</taxon>
        <taxon>Chordata</taxon>
        <taxon>Craniata</taxon>
        <taxon>Vertebrata</taxon>
        <taxon>Euteleostomi</taxon>
        <taxon>Actinopterygii</taxon>
        <taxon>Neopterygii</taxon>
        <taxon>Teleostei</taxon>
        <taxon>Neoteleostei</taxon>
        <taxon>Acanthomorphata</taxon>
        <taxon>Ovalentaria</taxon>
        <taxon>Atherinomorphae</taxon>
        <taxon>Beloniformes</taxon>
        <taxon>Adrianichthyidae</taxon>
        <taxon>Oryziinae</taxon>
        <taxon>Oryzias</taxon>
    </lineage>
</organism>
<comment type="subunit">
    <text evidence="14">Oligomer of disulfide-linked homodimers.</text>
</comment>
<evidence type="ECO:0000313" key="16">
    <source>
        <dbReference type="Ensembl" id="ENSORLP00000029099.1"/>
    </source>
</evidence>
<keyword evidence="6" id="KW-0479">Metal-binding</keyword>
<dbReference type="STRING" id="8090.ENSORLP00000029099"/>
<evidence type="ECO:0000256" key="10">
    <source>
        <dbReference type="ARBA" id="ARBA00022837"/>
    </source>
</evidence>
<evidence type="ECO:0000256" key="7">
    <source>
        <dbReference type="ARBA" id="ARBA00022801"/>
    </source>
</evidence>
<dbReference type="GO" id="GO:0006508">
    <property type="term" value="P:proteolysis"/>
    <property type="evidence" value="ECO:0007669"/>
    <property type="project" value="UniProtKB-KW"/>
</dbReference>
<dbReference type="AlphaFoldDB" id="A0A3B3HB00"/>
<evidence type="ECO:0000256" key="3">
    <source>
        <dbReference type="ARBA" id="ARBA00022525"/>
    </source>
</evidence>
<dbReference type="PANTHER" id="PTHR11841:SF1">
    <property type="entry name" value="REELIN"/>
    <property type="match status" value="1"/>
</dbReference>
<evidence type="ECO:0000256" key="1">
    <source>
        <dbReference type="ARBA" id="ARBA00004498"/>
    </source>
</evidence>
<keyword evidence="2" id="KW-0217">Developmental protein</keyword>
<dbReference type="GO" id="GO:0007155">
    <property type="term" value="P:cell adhesion"/>
    <property type="evidence" value="ECO:0007669"/>
    <property type="project" value="UniProtKB-KW"/>
</dbReference>
<evidence type="ECO:0000313" key="17">
    <source>
        <dbReference type="Proteomes" id="UP000001038"/>
    </source>
</evidence>
<dbReference type="Gene3D" id="2.60.120.260">
    <property type="entry name" value="Galactose-binding domain-like"/>
    <property type="match status" value="2"/>
</dbReference>
<dbReference type="Pfam" id="PF21471">
    <property type="entry name" value="Reelin_subrepeat-B"/>
    <property type="match status" value="2"/>
</dbReference>
<dbReference type="PANTHER" id="PTHR11841">
    <property type="entry name" value="REELIN"/>
    <property type="match status" value="1"/>
</dbReference>
<dbReference type="GO" id="GO:0007417">
    <property type="term" value="P:central nervous system development"/>
    <property type="evidence" value="ECO:0007669"/>
    <property type="project" value="InterPro"/>
</dbReference>
<evidence type="ECO:0000256" key="9">
    <source>
        <dbReference type="ARBA" id="ARBA00022833"/>
    </source>
</evidence>
<keyword evidence="17" id="KW-1185">Reference proteome</keyword>
<keyword evidence="10" id="KW-0106">Calcium</keyword>
<reference evidence="16" key="2">
    <citation type="submission" date="2025-08" db="UniProtKB">
        <authorList>
            <consortium name="Ensembl"/>
        </authorList>
    </citation>
    <scope>IDENTIFICATION</scope>
    <source>
        <strain evidence="16">Hd-rR</strain>
    </source>
</reference>
<evidence type="ECO:0000256" key="14">
    <source>
        <dbReference type="ARBA" id="ARBA00044961"/>
    </source>
</evidence>
<proteinExistence type="inferred from homology"/>
<dbReference type="GO" id="GO:0001764">
    <property type="term" value="P:neuron migration"/>
    <property type="evidence" value="ECO:0007669"/>
    <property type="project" value="InterPro"/>
</dbReference>
<evidence type="ECO:0000256" key="12">
    <source>
        <dbReference type="ARBA" id="ARBA00023773"/>
    </source>
</evidence>
<reference evidence="16 17" key="1">
    <citation type="journal article" date="2007" name="Nature">
        <title>The medaka draft genome and insights into vertebrate genome evolution.</title>
        <authorList>
            <person name="Kasahara M."/>
            <person name="Naruse K."/>
            <person name="Sasaki S."/>
            <person name="Nakatani Y."/>
            <person name="Qu W."/>
            <person name="Ahsan B."/>
            <person name="Yamada T."/>
            <person name="Nagayasu Y."/>
            <person name="Doi K."/>
            <person name="Kasai Y."/>
            <person name="Jindo T."/>
            <person name="Kobayashi D."/>
            <person name="Shimada A."/>
            <person name="Toyoda A."/>
            <person name="Kuroki Y."/>
            <person name="Fujiyama A."/>
            <person name="Sasaki T."/>
            <person name="Shimizu A."/>
            <person name="Asakawa S."/>
            <person name="Shimizu N."/>
            <person name="Hashimoto S."/>
            <person name="Yang J."/>
            <person name="Lee Y."/>
            <person name="Matsushima K."/>
            <person name="Sugano S."/>
            <person name="Sakaizumi M."/>
            <person name="Narita T."/>
            <person name="Ohishi K."/>
            <person name="Haga S."/>
            <person name="Ohta F."/>
            <person name="Nomoto H."/>
            <person name="Nogata K."/>
            <person name="Morishita T."/>
            <person name="Endo T."/>
            <person name="Shin-I T."/>
            <person name="Takeda H."/>
            <person name="Morishita S."/>
            <person name="Kohara Y."/>
        </authorList>
    </citation>
    <scope>NUCLEOTIDE SEQUENCE [LARGE SCALE GENOMIC DNA]</scope>
    <source>
        <strain evidence="16 17">Hd-rR</strain>
    </source>
</reference>
<dbReference type="InterPro" id="IPR034968">
    <property type="entry name" value="Reelin"/>
</dbReference>